<dbReference type="InterPro" id="IPR055595">
    <property type="entry name" value="DUF7171"/>
</dbReference>
<feature type="compositionally biased region" description="Acidic residues" evidence="1">
    <location>
        <begin position="84"/>
        <end position="97"/>
    </location>
</feature>
<proteinExistence type="predicted"/>
<dbReference type="Proteomes" id="UP000627573">
    <property type="component" value="Unassembled WGS sequence"/>
</dbReference>
<protein>
    <submittedName>
        <fullName evidence="2">Uncharacterized protein</fullName>
    </submittedName>
</protein>
<dbReference type="AlphaFoldDB" id="A0A8I1A3F1"/>
<feature type="region of interest" description="Disordered" evidence="1">
    <location>
        <begin position="1"/>
        <end position="21"/>
    </location>
</feature>
<dbReference type="EMBL" id="JAECSB010000085">
    <property type="protein sequence ID" value="MBH5146307.1"/>
    <property type="molecule type" value="Genomic_DNA"/>
</dbReference>
<gene>
    <name evidence="2" type="ORF">I3517_27260</name>
</gene>
<comment type="caution">
    <text evidence="2">The sequence shown here is derived from an EMBL/GenBank/DDBJ whole genome shotgun (WGS) entry which is preliminary data.</text>
</comment>
<evidence type="ECO:0000256" key="1">
    <source>
        <dbReference type="SAM" id="MobiDB-lite"/>
    </source>
</evidence>
<dbReference type="RefSeq" id="WP_197941914.1">
    <property type="nucleotide sequence ID" value="NZ_JAECSB010000085.1"/>
</dbReference>
<evidence type="ECO:0000313" key="3">
    <source>
        <dbReference type="Proteomes" id="UP000627573"/>
    </source>
</evidence>
<keyword evidence="3" id="KW-1185">Reference proteome</keyword>
<reference evidence="2 3" key="1">
    <citation type="submission" date="2020-12" db="EMBL/GenBank/DDBJ databases">
        <title>Draft genome sequence of furan degrading bacterial strain FUR100.</title>
        <authorList>
            <person name="Woiski C."/>
        </authorList>
    </citation>
    <scope>NUCLEOTIDE SEQUENCE [LARGE SCALE GENOMIC DNA]</scope>
    <source>
        <strain evidence="2 3">FUR100</strain>
    </source>
</reference>
<sequence length="148" mass="15729">MSKVHNFNGTPDGQSDSMVKYSFSGSPTSLYEHTPKVGEQRVMSVTVECTLSGTDQVKDGDRAIARWKVVDAGIGTMAKRADADEPTLDFESEESNEYGDYGTADAEPVADAAGDSDETADEPDDNEAGADESDNVHDIGGPKLFSAE</sequence>
<feature type="region of interest" description="Disordered" evidence="1">
    <location>
        <begin position="76"/>
        <end position="148"/>
    </location>
</feature>
<feature type="compositionally biased region" description="Acidic residues" evidence="1">
    <location>
        <begin position="114"/>
        <end position="133"/>
    </location>
</feature>
<dbReference type="Pfam" id="PF23785">
    <property type="entry name" value="DUF7171"/>
    <property type="match status" value="1"/>
</dbReference>
<evidence type="ECO:0000313" key="2">
    <source>
        <dbReference type="EMBL" id="MBH5146307.1"/>
    </source>
</evidence>
<organism evidence="2 3">
    <name type="scientific">Rhodococcus erythropolis</name>
    <name type="common">Arthrobacter picolinophilus</name>
    <dbReference type="NCBI Taxonomy" id="1833"/>
    <lineage>
        <taxon>Bacteria</taxon>
        <taxon>Bacillati</taxon>
        <taxon>Actinomycetota</taxon>
        <taxon>Actinomycetes</taxon>
        <taxon>Mycobacteriales</taxon>
        <taxon>Nocardiaceae</taxon>
        <taxon>Rhodococcus</taxon>
        <taxon>Rhodococcus erythropolis group</taxon>
    </lineage>
</organism>
<name>A0A8I1A3F1_RHOER</name>
<accession>A0A8I1A3F1</accession>